<dbReference type="CDD" id="cd00229">
    <property type="entry name" value="SGNH_hydrolase"/>
    <property type="match status" value="1"/>
</dbReference>
<reference evidence="2" key="2">
    <citation type="submission" date="2020-09" db="EMBL/GenBank/DDBJ databases">
        <authorList>
            <person name="Sun Q."/>
            <person name="Zhou Y."/>
        </authorList>
    </citation>
    <scope>NUCLEOTIDE SEQUENCE</scope>
    <source>
        <strain evidence="2">CGMCC 4.7278</strain>
    </source>
</reference>
<feature type="compositionally biased region" description="Basic and acidic residues" evidence="1">
    <location>
        <begin position="129"/>
        <end position="141"/>
    </location>
</feature>
<accession>A0A917QRD2</accession>
<feature type="region of interest" description="Disordered" evidence="1">
    <location>
        <begin position="82"/>
        <end position="115"/>
    </location>
</feature>
<dbReference type="AlphaFoldDB" id="A0A917QRD2"/>
<proteinExistence type="predicted"/>
<protein>
    <recommendedName>
        <fullName evidence="4">SGNH hydrolase-type esterase domain-containing protein</fullName>
    </recommendedName>
</protein>
<keyword evidence="3" id="KW-1185">Reference proteome</keyword>
<dbReference type="InterPro" id="IPR050023">
    <property type="entry name" value="OctT"/>
</dbReference>
<feature type="region of interest" description="Disordered" evidence="1">
    <location>
        <begin position="19"/>
        <end position="53"/>
    </location>
</feature>
<evidence type="ECO:0000313" key="3">
    <source>
        <dbReference type="Proteomes" id="UP000612956"/>
    </source>
</evidence>
<evidence type="ECO:0000313" key="2">
    <source>
        <dbReference type="EMBL" id="GGK63810.1"/>
    </source>
</evidence>
<evidence type="ECO:0000256" key="1">
    <source>
        <dbReference type="SAM" id="MobiDB-lite"/>
    </source>
</evidence>
<name>A0A917QRD2_9NOCA</name>
<feature type="compositionally biased region" description="Basic and acidic residues" evidence="1">
    <location>
        <begin position="39"/>
        <end position="53"/>
    </location>
</feature>
<organism evidence="2 3">
    <name type="scientific">Nocardia camponoti</name>
    <dbReference type="NCBI Taxonomy" id="1616106"/>
    <lineage>
        <taxon>Bacteria</taxon>
        <taxon>Bacillati</taxon>
        <taxon>Actinomycetota</taxon>
        <taxon>Actinomycetes</taxon>
        <taxon>Mycobacteriales</taxon>
        <taxon>Nocardiaceae</taxon>
        <taxon>Nocardia</taxon>
    </lineage>
</organism>
<feature type="region of interest" description="Disordered" evidence="1">
    <location>
        <begin position="339"/>
        <end position="361"/>
    </location>
</feature>
<dbReference type="EMBL" id="BMMW01000004">
    <property type="protein sequence ID" value="GGK63810.1"/>
    <property type="molecule type" value="Genomic_DNA"/>
</dbReference>
<gene>
    <name evidence="2" type="ORF">GCM10011591_40090</name>
</gene>
<dbReference type="SUPFAM" id="SSF52266">
    <property type="entry name" value="SGNH hydrolase"/>
    <property type="match status" value="1"/>
</dbReference>
<dbReference type="NCBIfam" id="NF043016">
    <property type="entry name" value="DigluglyOctase"/>
    <property type="match status" value="1"/>
</dbReference>
<feature type="compositionally biased region" description="Low complexity" evidence="1">
    <location>
        <begin position="99"/>
        <end position="115"/>
    </location>
</feature>
<reference evidence="2" key="1">
    <citation type="journal article" date="2014" name="Int. J. Syst. Evol. Microbiol.">
        <title>Complete genome sequence of Corynebacterium casei LMG S-19264T (=DSM 44701T), isolated from a smear-ripened cheese.</title>
        <authorList>
            <consortium name="US DOE Joint Genome Institute (JGI-PGF)"/>
            <person name="Walter F."/>
            <person name="Albersmeier A."/>
            <person name="Kalinowski J."/>
            <person name="Ruckert C."/>
        </authorList>
    </citation>
    <scope>NUCLEOTIDE SEQUENCE</scope>
    <source>
        <strain evidence="2">CGMCC 4.7278</strain>
    </source>
</reference>
<feature type="region of interest" description="Disordered" evidence="1">
    <location>
        <begin position="129"/>
        <end position="156"/>
    </location>
</feature>
<evidence type="ECO:0008006" key="4">
    <source>
        <dbReference type="Google" id="ProtNLM"/>
    </source>
</evidence>
<sequence>MSSEEPVRSVPDELFQQVTAKAGRQLPDELFGPPAAPRQRLDREEPIRSVPDELFKQVTARSTRSLPDALFGAVAPPIIGPAHAESVEQSDAAADDAAVDATEGAESGSSGVGEAADVAVADDVEAAVDRDAAADGGREDESTTVAHAGSEQNSAVPGLDAVADVAKAAADVPAANSVAALGNSTEAAVSAAVGSFEATDGEVAQSAGAVTNAIGNASEAVAATNSVADGPVAAAEGVAPTNSVADGSVAGAEAVAPANTVANGSVAEVDDVAAPTQVTTGFGVADQAAAQTVPAAANSSDATGHEVAATSAVEVAGVGATGDGSELPAAISTVQQELASGTELDHTETVAPQRDSITPATPGTESVVALAEPVAAQADSALLGASVVTEPAAIATAEPAALDVPVEPAAPRPVLLVIADSLSYYGPKGGLPADDPRIWPNLVAAELDWDVELVARIGWTTRDAYWALIGDPRIWAAVPRAGAVVFAVGGMDTLPSPLPTALRETIRYIRPPRLRRGVRATYNWLQPKLSKLGRPVALPPKVSVSYLEDSRVALNHLRPELPVVGVLPSVHQCAAYGKVHRGRTRAVKALQAWSGRTSVPLVDLGEAVRDNIESGSANPDGIHWGWDGHNAVATAMLKALQEVR</sequence>
<comment type="caution">
    <text evidence="2">The sequence shown here is derived from an EMBL/GenBank/DDBJ whole genome shotgun (WGS) entry which is preliminary data.</text>
</comment>
<dbReference type="Gene3D" id="3.40.50.1110">
    <property type="entry name" value="SGNH hydrolase"/>
    <property type="match status" value="1"/>
</dbReference>
<dbReference type="InterPro" id="IPR036514">
    <property type="entry name" value="SGNH_hydro_sf"/>
</dbReference>
<dbReference type="Proteomes" id="UP000612956">
    <property type="component" value="Unassembled WGS sequence"/>
</dbReference>